<keyword evidence="8 16" id="KW-0808">Transferase</keyword>
<keyword evidence="9 16" id="KW-0547">Nucleotide-binding</keyword>
<keyword evidence="11 16" id="KW-0067">ATP-binding</keyword>
<evidence type="ECO:0000313" key="18">
    <source>
        <dbReference type="Proteomes" id="UP000270342"/>
    </source>
</evidence>
<sequence>MSRALLIDAGNSRVKWAFAETAAPHARTAHAEPNATRTIASGVFDHGDEAAQRARLASLGRPARAVISNVAGPDAAARIRTLIEQTWPGLDCVWVRPRDRQAGVTNGYLDPTELGADRWCGMIGAHAAYPGEHLLIATLGTATTFEAVRADGLFAGGLIAPGWTLMMNALGQRTAQLPTLDAEDATKLIRSMDAAEHHRGAFACDTRTSLSEGCRAAQTALIEYAWREARILFDGDVRCIVGGGAADAVGAALRVPFTRHDGLVLEGLLWIACEAASADAESGDREPR</sequence>
<evidence type="ECO:0000256" key="1">
    <source>
        <dbReference type="ARBA" id="ARBA00001206"/>
    </source>
</evidence>
<comment type="cofactor">
    <cofactor evidence="2">
        <name>K(+)</name>
        <dbReference type="ChEBI" id="CHEBI:29103"/>
    </cofactor>
</comment>
<evidence type="ECO:0000256" key="6">
    <source>
        <dbReference type="ARBA" id="ARBA00012102"/>
    </source>
</evidence>
<feature type="binding site" evidence="16">
    <location>
        <position position="108"/>
    </location>
    <ligand>
        <name>substrate</name>
    </ligand>
</feature>
<dbReference type="SUPFAM" id="SSF53067">
    <property type="entry name" value="Actin-like ATPase domain"/>
    <property type="match status" value="2"/>
</dbReference>
<dbReference type="RefSeq" id="WP_121082846.1">
    <property type="nucleotide sequence ID" value="NZ_RBZU01000001.1"/>
</dbReference>
<comment type="function">
    <text evidence="16">Catalyzes the phosphorylation of pantothenate (Pan), the first step in CoA biosynthesis.</text>
</comment>
<comment type="similarity">
    <text evidence="14 16">Belongs to the type III pantothenate kinase family.</text>
</comment>
<comment type="subcellular location">
    <subcellularLocation>
        <location evidence="3 16">Cytoplasm</location>
    </subcellularLocation>
</comment>
<comment type="caution">
    <text evidence="17">The sequence shown here is derived from an EMBL/GenBank/DDBJ whole genome shotgun (WGS) entry which is preliminary data.</text>
</comment>
<comment type="subunit">
    <text evidence="5 16">Homodimer.</text>
</comment>
<feature type="binding site" evidence="16">
    <location>
        <position position="206"/>
    </location>
    <ligand>
        <name>substrate</name>
    </ligand>
</feature>
<evidence type="ECO:0000256" key="16">
    <source>
        <dbReference type="HAMAP-Rule" id="MF_01274"/>
    </source>
</evidence>
<feature type="binding site" evidence="16">
    <location>
        <begin position="115"/>
        <end position="118"/>
    </location>
    <ligand>
        <name>substrate</name>
    </ligand>
</feature>
<evidence type="ECO:0000256" key="4">
    <source>
        <dbReference type="ARBA" id="ARBA00005225"/>
    </source>
</evidence>
<comment type="pathway">
    <text evidence="4 16">Cofactor biosynthesis; coenzyme A biosynthesis; CoA from (R)-pantothenate: step 1/5.</text>
</comment>
<evidence type="ECO:0000256" key="3">
    <source>
        <dbReference type="ARBA" id="ARBA00004496"/>
    </source>
</evidence>
<keyword evidence="12 16" id="KW-0630">Potassium</keyword>
<dbReference type="CDD" id="cd24015">
    <property type="entry name" value="ASKHA_NBD_PanK-III"/>
    <property type="match status" value="1"/>
</dbReference>
<dbReference type="Proteomes" id="UP000270342">
    <property type="component" value="Unassembled WGS sequence"/>
</dbReference>
<comment type="catalytic activity">
    <reaction evidence="1 16">
        <text>(R)-pantothenate + ATP = (R)-4'-phosphopantothenate + ADP + H(+)</text>
        <dbReference type="Rhea" id="RHEA:16373"/>
        <dbReference type="ChEBI" id="CHEBI:10986"/>
        <dbReference type="ChEBI" id="CHEBI:15378"/>
        <dbReference type="ChEBI" id="CHEBI:29032"/>
        <dbReference type="ChEBI" id="CHEBI:30616"/>
        <dbReference type="ChEBI" id="CHEBI:456216"/>
        <dbReference type="EC" id="2.7.1.33"/>
    </reaction>
</comment>
<feature type="binding site" evidence="16">
    <location>
        <begin position="8"/>
        <end position="15"/>
    </location>
    <ligand>
        <name>ATP</name>
        <dbReference type="ChEBI" id="CHEBI:30616"/>
    </ligand>
</feature>
<dbReference type="Gene3D" id="3.30.420.40">
    <property type="match status" value="2"/>
</dbReference>
<evidence type="ECO:0000256" key="14">
    <source>
        <dbReference type="ARBA" id="ARBA00038036"/>
    </source>
</evidence>
<comment type="caution">
    <text evidence="16">Lacks conserved residue(s) required for the propagation of feature annotation.</text>
</comment>
<accession>A0A494Y7U8</accession>
<proteinExistence type="inferred from homology"/>
<evidence type="ECO:0000256" key="12">
    <source>
        <dbReference type="ARBA" id="ARBA00022958"/>
    </source>
</evidence>
<protein>
    <recommendedName>
        <fullName evidence="15 16">Type III pantothenate kinase</fullName>
        <ecNumber evidence="6 16">2.7.1.33</ecNumber>
    </recommendedName>
    <alternativeName>
        <fullName evidence="16">PanK-III</fullName>
    </alternativeName>
    <alternativeName>
        <fullName evidence="16">Pantothenic acid kinase</fullName>
    </alternativeName>
</protein>
<dbReference type="GO" id="GO:0005524">
    <property type="term" value="F:ATP binding"/>
    <property type="evidence" value="ECO:0007669"/>
    <property type="project" value="UniProtKB-UniRule"/>
</dbReference>
<dbReference type="GO" id="GO:0005737">
    <property type="term" value="C:cytoplasm"/>
    <property type="evidence" value="ECO:0007669"/>
    <property type="project" value="UniProtKB-SubCell"/>
</dbReference>
<keyword evidence="18" id="KW-1185">Reference proteome</keyword>
<dbReference type="HAMAP" id="MF_01274">
    <property type="entry name" value="Pantothen_kinase_3"/>
    <property type="match status" value="1"/>
</dbReference>
<evidence type="ECO:0000256" key="11">
    <source>
        <dbReference type="ARBA" id="ARBA00022840"/>
    </source>
</evidence>
<dbReference type="AlphaFoldDB" id="A0A494Y7U8"/>
<evidence type="ECO:0000256" key="5">
    <source>
        <dbReference type="ARBA" id="ARBA00011738"/>
    </source>
</evidence>
<dbReference type="UniPathway" id="UPA00241">
    <property type="reaction ID" value="UER00352"/>
</dbReference>
<comment type="cofactor">
    <cofactor evidence="16">
        <name>NH4(+)</name>
        <dbReference type="ChEBI" id="CHEBI:28938"/>
    </cofactor>
    <cofactor evidence="16">
        <name>K(+)</name>
        <dbReference type="ChEBI" id="CHEBI:29103"/>
    </cofactor>
    <text evidence="16">A monovalent cation. Ammonium or potassium.</text>
</comment>
<feature type="active site" description="Proton acceptor" evidence="16">
    <location>
        <position position="117"/>
    </location>
</feature>
<dbReference type="InterPro" id="IPR043129">
    <property type="entry name" value="ATPase_NBD"/>
</dbReference>
<evidence type="ECO:0000256" key="9">
    <source>
        <dbReference type="ARBA" id="ARBA00022741"/>
    </source>
</evidence>
<name>A0A494Y7U8_9BURK</name>
<keyword evidence="10 16" id="KW-0418">Kinase</keyword>
<dbReference type="InterPro" id="IPR004619">
    <property type="entry name" value="Type_III_PanK"/>
</dbReference>
<dbReference type="GO" id="GO:0004594">
    <property type="term" value="F:pantothenate kinase activity"/>
    <property type="evidence" value="ECO:0007669"/>
    <property type="project" value="UniProtKB-UniRule"/>
</dbReference>
<evidence type="ECO:0000313" key="17">
    <source>
        <dbReference type="EMBL" id="RKP58762.1"/>
    </source>
</evidence>
<organism evidence="17 18">
    <name type="scientific">Pararobbsia silviterrae</name>
    <dbReference type="NCBI Taxonomy" id="1792498"/>
    <lineage>
        <taxon>Bacteria</taxon>
        <taxon>Pseudomonadati</taxon>
        <taxon>Pseudomonadota</taxon>
        <taxon>Betaproteobacteria</taxon>
        <taxon>Burkholderiales</taxon>
        <taxon>Burkholderiaceae</taxon>
        <taxon>Pararobbsia</taxon>
    </lineage>
</organism>
<dbReference type="GO" id="GO:0015937">
    <property type="term" value="P:coenzyme A biosynthetic process"/>
    <property type="evidence" value="ECO:0007669"/>
    <property type="project" value="UniProtKB-UniRule"/>
</dbReference>
<gene>
    <name evidence="16" type="primary">coaX</name>
    <name evidence="17" type="ORF">D7S86_02185</name>
</gene>
<reference evidence="17 18" key="1">
    <citation type="submission" date="2018-10" db="EMBL/GenBank/DDBJ databases">
        <title>Robbsia sp. DHC34, isolated from soil.</title>
        <authorList>
            <person name="Gao Z.-H."/>
            <person name="Qiu L.-H."/>
        </authorList>
    </citation>
    <scope>NUCLEOTIDE SEQUENCE [LARGE SCALE GENOMIC DNA]</scope>
    <source>
        <strain evidence="17 18">DHC34</strain>
    </source>
</reference>
<evidence type="ECO:0000256" key="8">
    <source>
        <dbReference type="ARBA" id="ARBA00022679"/>
    </source>
</evidence>
<dbReference type="EC" id="2.7.1.33" evidence="6 16"/>
<dbReference type="PANTHER" id="PTHR34265:SF1">
    <property type="entry name" value="TYPE III PANTOTHENATE KINASE"/>
    <property type="match status" value="1"/>
</dbReference>
<feature type="binding site" evidence="16">
    <location>
        <position position="141"/>
    </location>
    <ligand>
        <name>ATP</name>
        <dbReference type="ChEBI" id="CHEBI:30616"/>
    </ligand>
</feature>
<evidence type="ECO:0000256" key="10">
    <source>
        <dbReference type="ARBA" id="ARBA00022777"/>
    </source>
</evidence>
<evidence type="ECO:0000256" key="7">
    <source>
        <dbReference type="ARBA" id="ARBA00022490"/>
    </source>
</evidence>
<dbReference type="OrthoDB" id="9781305at2"/>
<dbReference type="NCBIfam" id="TIGR00671">
    <property type="entry name" value="baf"/>
    <property type="match status" value="1"/>
</dbReference>
<evidence type="ECO:0000256" key="15">
    <source>
        <dbReference type="ARBA" id="ARBA00040883"/>
    </source>
</evidence>
<dbReference type="PANTHER" id="PTHR34265">
    <property type="entry name" value="TYPE III PANTOTHENATE KINASE"/>
    <property type="match status" value="1"/>
</dbReference>
<dbReference type="Pfam" id="PF03309">
    <property type="entry name" value="Pan_kinase"/>
    <property type="match status" value="1"/>
</dbReference>
<evidence type="ECO:0000256" key="2">
    <source>
        <dbReference type="ARBA" id="ARBA00001958"/>
    </source>
</evidence>
<dbReference type="EMBL" id="RBZU01000001">
    <property type="protein sequence ID" value="RKP58762.1"/>
    <property type="molecule type" value="Genomic_DNA"/>
</dbReference>
<keyword evidence="7 16" id="KW-0963">Cytoplasm</keyword>
<evidence type="ECO:0000256" key="13">
    <source>
        <dbReference type="ARBA" id="ARBA00022993"/>
    </source>
</evidence>
<keyword evidence="13 16" id="KW-0173">Coenzyme A biosynthesis</keyword>